<evidence type="ECO:0000259" key="1">
    <source>
        <dbReference type="Pfam" id="PF07944"/>
    </source>
</evidence>
<dbReference type="PROSITE" id="PS51257">
    <property type="entry name" value="PROKAR_LIPOPROTEIN"/>
    <property type="match status" value="1"/>
</dbReference>
<dbReference type="PANTHER" id="PTHR43465:SF2">
    <property type="entry name" value="DUF1680 DOMAIN PROTEIN (AFU_ORTHOLOGUE AFUA_1G08910)"/>
    <property type="match status" value="1"/>
</dbReference>
<feature type="domain" description="Non-reducing end beta-L-arabinofuranosidase-like GH127 middle" evidence="2">
    <location>
        <begin position="428"/>
        <end position="521"/>
    </location>
</feature>
<evidence type="ECO:0000313" key="4">
    <source>
        <dbReference type="EMBL" id="OUP14544.1"/>
    </source>
</evidence>
<dbReference type="Gene3D" id="1.50.10.20">
    <property type="match status" value="1"/>
</dbReference>
<proteinExistence type="predicted"/>
<accession>A0A1Y4I2Q8</accession>
<dbReference type="AlphaFoldDB" id="A0A1Y4I2Q8"/>
<evidence type="ECO:0000259" key="2">
    <source>
        <dbReference type="Pfam" id="PF20736"/>
    </source>
</evidence>
<dbReference type="RefSeq" id="WP_087346890.1">
    <property type="nucleotide sequence ID" value="NZ_NFJX01000030.1"/>
</dbReference>
<reference evidence="5" key="1">
    <citation type="submission" date="2017-04" db="EMBL/GenBank/DDBJ databases">
        <title>Function of individual gut microbiota members based on whole genome sequencing of pure cultures obtained from chicken caecum.</title>
        <authorList>
            <person name="Medvecky M."/>
            <person name="Cejkova D."/>
            <person name="Polansky O."/>
            <person name="Karasova D."/>
            <person name="Kubasova T."/>
            <person name="Cizek A."/>
            <person name="Rychlik I."/>
        </authorList>
    </citation>
    <scope>NUCLEOTIDE SEQUENCE [LARGE SCALE GENOMIC DNA]</scope>
    <source>
        <strain evidence="5">An199</strain>
    </source>
</reference>
<dbReference type="PANTHER" id="PTHR43465">
    <property type="entry name" value="DUF1680 DOMAIN PROTEIN (AFU_ORTHOLOGUE AFUA_1G08910)"/>
    <property type="match status" value="1"/>
</dbReference>
<dbReference type="InterPro" id="IPR049046">
    <property type="entry name" value="Beta-AFase-like_GH127_middle"/>
</dbReference>
<dbReference type="EMBL" id="NFJX01000030">
    <property type="protein sequence ID" value="OUP14544.1"/>
    <property type="molecule type" value="Genomic_DNA"/>
</dbReference>
<dbReference type="Proteomes" id="UP000195950">
    <property type="component" value="Unassembled WGS sequence"/>
</dbReference>
<dbReference type="InterPro" id="IPR008928">
    <property type="entry name" value="6-hairpin_glycosidase_sf"/>
</dbReference>
<sequence>MKQYLLLAASAFLLQGCQTSKEDINEQPLKMIEQIDFSHVKINDNFWSPRLSKHVSATLPVCIDQIENQTGRIRNFENAAKGEGEHSGIFFDDSDVYKALEGMAYSLINNPDPELEKKADEWIDKFAAAQQPDGYINTFYTLTGLDKRWTNMDKHEMYCAGHMIEAGVAYYQATGKRKLLDVCIRMTDHMMSQFGPGKRHWVPGHEEIELALVKLYQTTQEQKYLDFAYWLLEERGHGHGTMGDEGKWDPVYYQDIVPVRQLTDISGHAVRCMYLYCGMADVAALKNDTGYIAAMDRLWDDVVHRNMYITGGIGSSHDNEGFTEDYDLPNLDAYCETCASVGMVLWNQRMNQLTGDSKYIDVLERSLYNGALAGISLGGDRFFYVNPLESKGDHHRQEWYGCACCPSQLSRFLPSIGNYIYASSDDALWVNLYMGNTGQIRIGETDILLTQETNYPWDGSVKLTISTSQPLEKEIRLRIPDWCKTYDLSINGKRINVPKEKGYAVIKDWKSQDVIALDMDMPVEIVAADPHVKENFGKRAIQRGPLVYCMEEIDNPEYFDQIQLSPSTTFQTAFVSDILNGIKTIKTNGRAQSATFIPYYAWDNRKAGKMRVWIPYNE</sequence>
<organism evidence="4 5">
    <name type="scientific">Parabacteroides distasonis</name>
    <dbReference type="NCBI Taxonomy" id="823"/>
    <lineage>
        <taxon>Bacteria</taxon>
        <taxon>Pseudomonadati</taxon>
        <taxon>Bacteroidota</taxon>
        <taxon>Bacteroidia</taxon>
        <taxon>Bacteroidales</taxon>
        <taxon>Tannerellaceae</taxon>
        <taxon>Parabacteroides</taxon>
    </lineage>
</organism>
<feature type="domain" description="Non-reducing end beta-L-arabinofuranosidase-like GH127 C-terminal" evidence="3">
    <location>
        <begin position="523"/>
        <end position="615"/>
    </location>
</feature>
<dbReference type="InterPro" id="IPR012878">
    <property type="entry name" value="Beta-AFase-like_GH127_cat"/>
</dbReference>
<dbReference type="InterPro" id="IPR049174">
    <property type="entry name" value="Beta-AFase-like"/>
</dbReference>
<evidence type="ECO:0000259" key="3">
    <source>
        <dbReference type="Pfam" id="PF20737"/>
    </source>
</evidence>
<evidence type="ECO:0008006" key="6">
    <source>
        <dbReference type="Google" id="ProtNLM"/>
    </source>
</evidence>
<dbReference type="InterPro" id="IPR049049">
    <property type="entry name" value="Beta-AFase-like_GH127_C"/>
</dbReference>
<comment type="caution">
    <text evidence="4">The sequence shown here is derived from an EMBL/GenBank/DDBJ whole genome shotgun (WGS) entry which is preliminary data.</text>
</comment>
<name>A0A1Y4I2Q8_PARDI</name>
<protein>
    <recommendedName>
        <fullName evidence="6">Glycoside hydrolase family 127 protein</fullName>
    </recommendedName>
</protein>
<dbReference type="GO" id="GO:0005975">
    <property type="term" value="P:carbohydrate metabolic process"/>
    <property type="evidence" value="ECO:0007669"/>
    <property type="project" value="InterPro"/>
</dbReference>
<dbReference type="Pfam" id="PF20736">
    <property type="entry name" value="Glyco_hydro127M"/>
    <property type="match status" value="1"/>
</dbReference>
<dbReference type="Pfam" id="PF07944">
    <property type="entry name" value="Beta-AFase-like_GH127_cat"/>
    <property type="match status" value="1"/>
</dbReference>
<evidence type="ECO:0000313" key="5">
    <source>
        <dbReference type="Proteomes" id="UP000195950"/>
    </source>
</evidence>
<feature type="domain" description="Non-reducing end beta-L-arabinofuranosidase-like GH127 catalytic" evidence="1">
    <location>
        <begin position="39"/>
        <end position="417"/>
    </location>
</feature>
<gene>
    <name evidence="4" type="ORF">B5F32_19965</name>
</gene>
<dbReference type="Pfam" id="PF20737">
    <property type="entry name" value="Glyco_hydro127C"/>
    <property type="match status" value="1"/>
</dbReference>
<dbReference type="SUPFAM" id="SSF48208">
    <property type="entry name" value="Six-hairpin glycosidases"/>
    <property type="match status" value="1"/>
</dbReference>